<protein>
    <submittedName>
        <fullName evidence="3">Transmembrane protein 60-like</fullName>
    </submittedName>
</protein>
<dbReference type="RefSeq" id="XP_013395281.1">
    <property type="nucleotide sequence ID" value="XM_013539827.1"/>
</dbReference>
<evidence type="ECO:0000313" key="3">
    <source>
        <dbReference type="RefSeq" id="XP_013395281.1"/>
    </source>
</evidence>
<dbReference type="AlphaFoldDB" id="A0A1S3IBP3"/>
<dbReference type="GeneID" id="106162520"/>
<evidence type="ECO:0000256" key="1">
    <source>
        <dbReference type="SAM" id="Phobius"/>
    </source>
</evidence>
<feature type="transmembrane region" description="Helical" evidence="1">
    <location>
        <begin position="104"/>
        <end position="127"/>
    </location>
</feature>
<name>A0A1S3IBP3_LINAN</name>
<keyword evidence="1" id="KW-0472">Membrane</keyword>
<dbReference type="FunCoup" id="A0A1S3IBP3">
    <property type="interactions" value="1"/>
</dbReference>
<feature type="transmembrane region" description="Helical" evidence="1">
    <location>
        <begin position="31"/>
        <end position="56"/>
    </location>
</feature>
<keyword evidence="1" id="KW-1133">Transmembrane helix</keyword>
<sequence length="136" mass="16190">MAVIQRALFTWFMALIFLILLVLKLDDKVDWNWFIIFIPMWLYDIGVVIYVFVTMVRHCKNRAYHDRGLVSIKRRAWYLTSLFMKLIFEIILCLRFQYVSSLSLFYVMIPLWILLIGSVVDVGKNVIGQYLPDRSS</sequence>
<dbReference type="OrthoDB" id="10258440at2759"/>
<dbReference type="Pfam" id="PF10269">
    <property type="entry name" value="Tmemb_185A"/>
    <property type="match status" value="1"/>
</dbReference>
<dbReference type="OMA" id="RTHWNWF"/>
<keyword evidence="2" id="KW-1185">Reference proteome</keyword>
<gene>
    <name evidence="3" type="primary">LOC106162520</name>
</gene>
<dbReference type="KEGG" id="lak:106162520"/>
<dbReference type="PANTHER" id="PTHR13568:SF4">
    <property type="entry name" value="TRANSMEMBRANE PROTEIN 60"/>
    <property type="match status" value="1"/>
</dbReference>
<accession>A0A1S3IBP3</accession>
<feature type="transmembrane region" description="Helical" evidence="1">
    <location>
        <begin position="7"/>
        <end position="25"/>
    </location>
</feature>
<reference evidence="3" key="1">
    <citation type="submission" date="2025-08" db="UniProtKB">
        <authorList>
            <consortium name="RefSeq"/>
        </authorList>
    </citation>
    <scope>IDENTIFICATION</scope>
    <source>
        <tissue evidence="3">Gonads</tissue>
    </source>
</reference>
<dbReference type="KEGG" id="lak:106181507"/>
<dbReference type="InterPro" id="IPR019396">
    <property type="entry name" value="TM_Fragile-X-F-assoc"/>
</dbReference>
<dbReference type="PANTHER" id="PTHR13568">
    <property type="entry name" value="FAM11A, B PROTEIN"/>
    <property type="match status" value="1"/>
</dbReference>
<dbReference type="RefSeq" id="XP_013421344.2">
    <property type="nucleotide sequence ID" value="XM_013565890.2"/>
</dbReference>
<feature type="transmembrane region" description="Helical" evidence="1">
    <location>
        <begin position="76"/>
        <end position="98"/>
    </location>
</feature>
<organism evidence="2 3">
    <name type="scientific">Lingula anatina</name>
    <name type="common">Brachiopod</name>
    <name type="synonym">Lingula unguis</name>
    <dbReference type="NCBI Taxonomy" id="7574"/>
    <lineage>
        <taxon>Eukaryota</taxon>
        <taxon>Metazoa</taxon>
        <taxon>Spiralia</taxon>
        <taxon>Lophotrochozoa</taxon>
        <taxon>Brachiopoda</taxon>
        <taxon>Linguliformea</taxon>
        <taxon>Lingulata</taxon>
        <taxon>Lingulida</taxon>
        <taxon>Linguloidea</taxon>
        <taxon>Lingulidae</taxon>
        <taxon>Lingula</taxon>
    </lineage>
</organism>
<proteinExistence type="predicted"/>
<evidence type="ECO:0000313" key="2">
    <source>
        <dbReference type="Proteomes" id="UP000085678"/>
    </source>
</evidence>
<keyword evidence="1" id="KW-0812">Transmembrane</keyword>
<dbReference type="InParanoid" id="A0A1S3IBP3"/>
<dbReference type="Proteomes" id="UP000085678">
    <property type="component" value="Unplaced"/>
</dbReference>